<feature type="signal peptide" evidence="1">
    <location>
        <begin position="1"/>
        <end position="16"/>
    </location>
</feature>
<proteinExistence type="predicted"/>
<keyword evidence="1" id="KW-0732">Signal</keyword>
<name>A0A6J2JFP6_BOMMA</name>
<feature type="chain" id="PRO_5026702167" evidence="1">
    <location>
        <begin position="17"/>
        <end position="276"/>
    </location>
</feature>
<accession>A0A6J2JFP6</accession>
<sequence length="276" mass="32221">MKIVILLFSVLITVYGKEAHKKKEDVTCDGVYLHGKFHRKEVLSNGVNRPYQLSYYNNTVFFSQNIGDDKKDTFEIAYVRHGQMMPEAINKTTNGFATTVDRKHELIYFGGSDGVYVHNFKEPGEIKHIIKYHDIWDMFFYKHLYFIVYPSLRLHKKVGDIIEIIEHIQEKIFQFAVDGDDDIFITTRDGLYEIKNGTSERILYEGPKIFRALEVNHDGVAFFCGQNAIYIADKEKYKLEVVAHIRNVFGLTFDDDNNMIYSNPHEIIRLLPEDCK</sequence>
<dbReference type="AlphaFoldDB" id="A0A6J2JFP6"/>
<dbReference type="GeneID" id="114241677"/>
<dbReference type="OrthoDB" id="7380034at2759"/>
<organism evidence="2 3">
    <name type="scientific">Bombyx mandarina</name>
    <name type="common">Wild silk moth</name>
    <name type="synonym">Wild silkworm</name>
    <dbReference type="NCBI Taxonomy" id="7092"/>
    <lineage>
        <taxon>Eukaryota</taxon>
        <taxon>Metazoa</taxon>
        <taxon>Ecdysozoa</taxon>
        <taxon>Arthropoda</taxon>
        <taxon>Hexapoda</taxon>
        <taxon>Insecta</taxon>
        <taxon>Pterygota</taxon>
        <taxon>Neoptera</taxon>
        <taxon>Endopterygota</taxon>
        <taxon>Lepidoptera</taxon>
        <taxon>Glossata</taxon>
        <taxon>Ditrysia</taxon>
        <taxon>Bombycoidea</taxon>
        <taxon>Bombycidae</taxon>
        <taxon>Bombycinae</taxon>
        <taxon>Bombyx</taxon>
    </lineage>
</organism>
<dbReference type="KEGG" id="bman:114241677"/>
<evidence type="ECO:0000313" key="3">
    <source>
        <dbReference type="RefSeq" id="XP_028028390.1"/>
    </source>
</evidence>
<reference evidence="3" key="1">
    <citation type="submission" date="2025-08" db="UniProtKB">
        <authorList>
            <consortium name="RefSeq"/>
        </authorList>
    </citation>
    <scope>IDENTIFICATION</scope>
    <source>
        <tissue evidence="3">Silk gland</tissue>
    </source>
</reference>
<dbReference type="SUPFAM" id="SSF63829">
    <property type="entry name" value="Calcium-dependent phosphotriesterase"/>
    <property type="match status" value="1"/>
</dbReference>
<evidence type="ECO:0000256" key="1">
    <source>
        <dbReference type="SAM" id="SignalP"/>
    </source>
</evidence>
<evidence type="ECO:0000313" key="2">
    <source>
        <dbReference type="Proteomes" id="UP000504629"/>
    </source>
</evidence>
<dbReference type="Proteomes" id="UP000504629">
    <property type="component" value="Unplaced"/>
</dbReference>
<gene>
    <name evidence="3" type="primary">LOC114241677</name>
</gene>
<keyword evidence="2" id="KW-1185">Reference proteome</keyword>
<protein>
    <submittedName>
        <fullName evidence="3">Ommochrome-binding protein-like</fullName>
    </submittedName>
</protein>
<dbReference type="RefSeq" id="XP_028028390.1">
    <property type="nucleotide sequence ID" value="XM_028172589.1"/>
</dbReference>